<organism evidence="2 3">
    <name type="scientific">Symbiobacterium terraclitae</name>
    <dbReference type="NCBI Taxonomy" id="557451"/>
    <lineage>
        <taxon>Bacteria</taxon>
        <taxon>Bacillati</taxon>
        <taxon>Bacillota</taxon>
        <taxon>Clostridia</taxon>
        <taxon>Eubacteriales</taxon>
        <taxon>Symbiobacteriaceae</taxon>
        <taxon>Symbiobacterium</taxon>
    </lineage>
</organism>
<dbReference type="Gene3D" id="3.30.2010.10">
    <property type="entry name" value="Metalloproteases ('zincins'), catalytic domain"/>
    <property type="match status" value="1"/>
</dbReference>
<sequence length="206" mass="23748">MRIIFKDKKNSSGTIKDGEIVLYISSRLPKAVQARHIEQLTQRLAPRLERARRAALSGQDPLLGLTPSPVTDDAALEAWARRINAQFYGFRMGRVRFRKQESRWGSCSGRTRNIQISHRLRGGPHELLEYVLIHEIAHLGELNHSSRFWALVERACPDWRERRRLLRRYEEYLKSLPAAEGSLSTTANFSRQRAFAEEGDGRDGRL</sequence>
<accession>A0ABS4JSR2</accession>
<dbReference type="Proteomes" id="UP001519289">
    <property type="component" value="Unassembled WGS sequence"/>
</dbReference>
<name>A0ABS4JSR2_9FIRM</name>
<dbReference type="PANTHER" id="PTHR30399">
    <property type="entry name" value="UNCHARACTERIZED PROTEIN YGJP"/>
    <property type="match status" value="1"/>
</dbReference>
<feature type="domain" description="YgjP-like metallopeptidase" evidence="1">
    <location>
        <begin position="85"/>
        <end position="168"/>
    </location>
</feature>
<dbReference type="Pfam" id="PF01863">
    <property type="entry name" value="YgjP-like"/>
    <property type="match status" value="1"/>
</dbReference>
<dbReference type="EMBL" id="JAGGLG010000008">
    <property type="protein sequence ID" value="MBP2017926.1"/>
    <property type="molecule type" value="Genomic_DNA"/>
</dbReference>
<comment type="caution">
    <text evidence="2">The sequence shown here is derived from an EMBL/GenBank/DDBJ whole genome shotgun (WGS) entry which is preliminary data.</text>
</comment>
<protein>
    <recommendedName>
        <fullName evidence="1">YgjP-like metallopeptidase domain-containing protein</fullName>
    </recommendedName>
</protein>
<dbReference type="InterPro" id="IPR053136">
    <property type="entry name" value="UTP_pyrophosphatase-like"/>
</dbReference>
<reference evidence="2 3" key="1">
    <citation type="submission" date="2021-03" db="EMBL/GenBank/DDBJ databases">
        <title>Genomic Encyclopedia of Type Strains, Phase IV (KMG-IV): sequencing the most valuable type-strain genomes for metagenomic binning, comparative biology and taxonomic classification.</title>
        <authorList>
            <person name="Goeker M."/>
        </authorList>
    </citation>
    <scope>NUCLEOTIDE SEQUENCE [LARGE SCALE GENOMIC DNA]</scope>
    <source>
        <strain evidence="2 3">DSM 27138</strain>
    </source>
</reference>
<dbReference type="InterPro" id="IPR002725">
    <property type="entry name" value="YgjP-like_metallopeptidase"/>
</dbReference>
<gene>
    <name evidence="2" type="ORF">J2Z79_001312</name>
</gene>
<proteinExistence type="predicted"/>
<keyword evidence="3" id="KW-1185">Reference proteome</keyword>
<evidence type="ECO:0000313" key="2">
    <source>
        <dbReference type="EMBL" id="MBP2017926.1"/>
    </source>
</evidence>
<dbReference type="CDD" id="cd07344">
    <property type="entry name" value="M48_yhfN_like"/>
    <property type="match status" value="1"/>
</dbReference>
<dbReference type="PANTHER" id="PTHR30399:SF1">
    <property type="entry name" value="UTP PYROPHOSPHATASE"/>
    <property type="match status" value="1"/>
</dbReference>
<dbReference type="RefSeq" id="WP_209466066.1">
    <property type="nucleotide sequence ID" value="NZ_JAGGLG010000008.1"/>
</dbReference>
<evidence type="ECO:0000259" key="1">
    <source>
        <dbReference type="Pfam" id="PF01863"/>
    </source>
</evidence>
<evidence type="ECO:0000313" key="3">
    <source>
        <dbReference type="Proteomes" id="UP001519289"/>
    </source>
</evidence>